<reference evidence="5 6" key="1">
    <citation type="submission" date="2019-02" db="EMBL/GenBank/DDBJ databases">
        <authorList>
            <person name="Manzano-Marin A."/>
            <person name="Manzano-Marin A."/>
        </authorList>
    </citation>
    <scope>NUCLEOTIDE SEQUENCE [LARGE SCALE GENOMIC DNA]</scope>
    <source>
        <strain evidence="5 6">ErCisplendens/pseudotsugae</strain>
    </source>
</reference>
<comment type="subcellular location">
    <subcellularLocation>
        <location evidence="4">Cytoplasm</location>
    </subcellularLocation>
    <subcellularLocation>
        <location evidence="4">Cell membrane</location>
        <topology evidence="4">Peripheral membrane protein</topology>
        <orientation evidence="4">Cytoplasmic side</orientation>
    </subcellularLocation>
</comment>
<dbReference type="SUPFAM" id="SSF101322">
    <property type="entry name" value="YcfC-like"/>
    <property type="match status" value="1"/>
</dbReference>
<protein>
    <recommendedName>
        <fullName evidence="4">High frequency lysogenization protein HflD homolog</fullName>
    </recommendedName>
</protein>
<dbReference type="HAMAP" id="MF_00695">
    <property type="entry name" value="HflD_protein"/>
    <property type="match status" value="1"/>
</dbReference>
<dbReference type="AlphaFoldDB" id="A0A451D4Y9"/>
<evidence type="ECO:0000256" key="1">
    <source>
        <dbReference type="ARBA" id="ARBA00022475"/>
    </source>
</evidence>
<dbReference type="PANTHER" id="PTHR38100">
    <property type="entry name" value="HIGH FREQUENCY LYSOGENIZATION PROTEIN HFLD"/>
    <property type="match status" value="1"/>
</dbReference>
<dbReference type="InterPro" id="IPR035932">
    <property type="entry name" value="HflD-like_sf"/>
</dbReference>
<keyword evidence="4" id="KW-0175">Coiled coil</keyword>
<comment type="similarity">
    <text evidence="4">Belongs to the HflD family.</text>
</comment>
<dbReference type="PANTHER" id="PTHR38100:SF1">
    <property type="entry name" value="HIGH FREQUENCY LYSOGENIZATION PROTEIN HFLD"/>
    <property type="match status" value="1"/>
</dbReference>
<dbReference type="NCBIfam" id="NF001248">
    <property type="entry name" value="PRK00218.1-4"/>
    <property type="match status" value="1"/>
</dbReference>
<evidence type="ECO:0000313" key="6">
    <source>
        <dbReference type="Proteomes" id="UP000294338"/>
    </source>
</evidence>
<name>A0A451D4Y9_9GAMM</name>
<dbReference type="GO" id="GO:0005886">
    <property type="term" value="C:plasma membrane"/>
    <property type="evidence" value="ECO:0007669"/>
    <property type="project" value="UniProtKB-SubCell"/>
</dbReference>
<dbReference type="InterPro" id="IPR007451">
    <property type="entry name" value="HflD"/>
</dbReference>
<dbReference type="EMBL" id="LR217705">
    <property type="protein sequence ID" value="VFP80734.1"/>
    <property type="molecule type" value="Genomic_DNA"/>
</dbReference>
<keyword evidence="3 4" id="KW-0472">Membrane</keyword>
<feature type="coiled-coil region" evidence="4">
    <location>
        <begin position="99"/>
        <end position="126"/>
    </location>
</feature>
<proteinExistence type="inferred from homology"/>
<dbReference type="NCBIfam" id="NF001246">
    <property type="entry name" value="PRK00218.1-2"/>
    <property type="match status" value="1"/>
</dbReference>
<dbReference type="Pfam" id="PF04356">
    <property type="entry name" value="DUF489"/>
    <property type="match status" value="1"/>
</dbReference>
<organism evidence="5 6">
    <name type="scientific">Candidatus Erwinia haradaeae</name>
    <dbReference type="NCBI Taxonomy" id="1922217"/>
    <lineage>
        <taxon>Bacteria</taxon>
        <taxon>Pseudomonadati</taxon>
        <taxon>Pseudomonadota</taxon>
        <taxon>Gammaproteobacteria</taxon>
        <taxon>Enterobacterales</taxon>
        <taxon>Erwiniaceae</taxon>
        <taxon>Erwinia</taxon>
    </lineage>
</organism>
<dbReference type="Proteomes" id="UP000294338">
    <property type="component" value="Chromosome 1"/>
</dbReference>
<dbReference type="Gene3D" id="1.10.3890.10">
    <property type="entry name" value="HflD-like"/>
    <property type="match status" value="1"/>
</dbReference>
<dbReference type="GO" id="GO:0005737">
    <property type="term" value="C:cytoplasm"/>
    <property type="evidence" value="ECO:0007669"/>
    <property type="project" value="UniProtKB-SubCell"/>
</dbReference>
<keyword evidence="2 4" id="KW-0963">Cytoplasm</keyword>
<evidence type="ECO:0000256" key="4">
    <source>
        <dbReference type="HAMAP-Rule" id="MF_00695"/>
    </source>
</evidence>
<evidence type="ECO:0000313" key="5">
    <source>
        <dbReference type="EMBL" id="VFP80734.1"/>
    </source>
</evidence>
<evidence type="ECO:0000256" key="2">
    <source>
        <dbReference type="ARBA" id="ARBA00022490"/>
    </source>
</evidence>
<evidence type="ECO:0000256" key="3">
    <source>
        <dbReference type="ARBA" id="ARBA00023136"/>
    </source>
</evidence>
<keyword evidence="1 4" id="KW-1003">Cell membrane</keyword>
<accession>A0A451D4Y9</accession>
<gene>
    <name evidence="4 5" type="primary">hflD</name>
    <name evidence="5" type="ORF">ERCISPPS3390_620</name>
</gene>
<sequence>MVKNYHDIILALSGICQSAYLVQQLSRYGKCPADIFKISLSSLFNLQPPSILAVFGNQKSNIKCGLETLVGLLNSRSSQGLVIEVTHYAMSLIGLERKLNKNQLALGDLTNRIRDLNRQLEYYSMESEKLLSLIAEIYVDIISPLGLRIQVRGSAEILKNINIQNKVRAMLLSGIRSAVLWKQVGGSRWQLMFFRNRLMNEAQLILKDLSKN</sequence>
<dbReference type="RefSeq" id="WP_197095338.1">
    <property type="nucleotide sequence ID" value="NZ_LR217705.1"/>
</dbReference>